<dbReference type="EMBL" id="EU247763">
    <property type="protein sequence ID" value="ABY79049.1"/>
    <property type="molecule type" value="Genomic_DNA"/>
</dbReference>
<keyword evidence="1" id="KW-0472">Membrane</keyword>
<protein>
    <recommendedName>
        <fullName evidence="3">DUF1453 domain-containing protein</fullName>
    </recommendedName>
</protein>
<sequence>MLTAILTGAPIWVWPLLVLMITLGLIASKGRSRSYIPIYFFWLLGFLSLNAVNGLTPAPVIWGIFGVAYLLGAAFGYRFQGRIIISKSGGRITLKGEWLSMNVLMTIFWMNFVGGVVQAISPEAYASTGFHALFAVVAGLASGTFIGRALRVFITPSMPEPAIA</sequence>
<evidence type="ECO:0000313" key="2">
    <source>
        <dbReference type="EMBL" id="ABY79049.1"/>
    </source>
</evidence>
<feature type="transmembrane region" description="Helical" evidence="1">
    <location>
        <begin position="98"/>
        <end position="120"/>
    </location>
</feature>
<organism evidence="2">
    <name type="scientific">endosymbiont of Ridgeia piscesae</name>
    <dbReference type="NCBI Taxonomy" id="54398"/>
    <lineage>
        <taxon>Bacteria</taxon>
        <taxon>Pseudomonadati</taxon>
        <taxon>Pseudomonadota</taxon>
        <taxon>Gammaproteobacteria</taxon>
        <taxon>sulfur-oxidizing symbionts</taxon>
    </lineage>
</organism>
<keyword evidence="1" id="KW-0812">Transmembrane</keyword>
<name>D2CL00_9GAMM</name>
<reference evidence="2" key="1">
    <citation type="submission" date="2007-10" db="EMBL/GenBank/DDBJ databases">
        <title>Autotrophic evidences of epsilon proteobacteria as symbionts of hydrothermal vent tubeworm Ridgeia piscesae.</title>
        <authorList>
            <person name="Wang X."/>
            <person name="Yan X."/>
            <person name="Xu X."/>
        </authorList>
    </citation>
    <scope>NUCLEOTIDE SEQUENCE</scope>
</reference>
<proteinExistence type="predicted"/>
<feature type="transmembrane region" description="Helical" evidence="1">
    <location>
        <begin position="12"/>
        <end position="28"/>
    </location>
</feature>
<dbReference type="AlphaFoldDB" id="D2CL00"/>
<feature type="transmembrane region" description="Helical" evidence="1">
    <location>
        <begin position="132"/>
        <end position="150"/>
    </location>
</feature>
<evidence type="ECO:0000256" key="1">
    <source>
        <dbReference type="SAM" id="Phobius"/>
    </source>
</evidence>
<keyword evidence="1" id="KW-1133">Transmembrane helix</keyword>
<accession>D2CL00</accession>
<feature type="transmembrane region" description="Helical" evidence="1">
    <location>
        <begin position="59"/>
        <end position="77"/>
    </location>
</feature>
<evidence type="ECO:0008006" key="3">
    <source>
        <dbReference type="Google" id="ProtNLM"/>
    </source>
</evidence>
<feature type="transmembrane region" description="Helical" evidence="1">
    <location>
        <begin position="35"/>
        <end position="53"/>
    </location>
</feature>